<dbReference type="GeneID" id="94837225"/>
<evidence type="ECO:0000313" key="1">
    <source>
        <dbReference type="EMBL" id="OHT08943.1"/>
    </source>
</evidence>
<proteinExistence type="predicted"/>
<keyword evidence="2" id="KW-1185">Reference proteome</keyword>
<evidence type="ECO:0000313" key="2">
    <source>
        <dbReference type="Proteomes" id="UP000179807"/>
    </source>
</evidence>
<gene>
    <name evidence="1" type="ORF">TRFO_22368</name>
</gene>
<dbReference type="RefSeq" id="XP_068362079.1">
    <property type="nucleotide sequence ID" value="XM_068502521.1"/>
</dbReference>
<name>A0A1J4KC05_9EUKA</name>
<dbReference type="EMBL" id="MLAK01000653">
    <property type="protein sequence ID" value="OHT08943.1"/>
    <property type="molecule type" value="Genomic_DNA"/>
</dbReference>
<dbReference type="Proteomes" id="UP000179807">
    <property type="component" value="Unassembled WGS sequence"/>
</dbReference>
<comment type="caution">
    <text evidence="1">The sequence shown here is derived from an EMBL/GenBank/DDBJ whole genome shotgun (WGS) entry which is preliminary data.</text>
</comment>
<dbReference type="AlphaFoldDB" id="A0A1J4KC05"/>
<dbReference type="VEuPathDB" id="TrichDB:TRFO_22368"/>
<protein>
    <submittedName>
        <fullName evidence="1">Uncharacterized protein</fullName>
    </submittedName>
</protein>
<organism evidence="1 2">
    <name type="scientific">Tritrichomonas foetus</name>
    <dbReference type="NCBI Taxonomy" id="1144522"/>
    <lineage>
        <taxon>Eukaryota</taxon>
        <taxon>Metamonada</taxon>
        <taxon>Parabasalia</taxon>
        <taxon>Tritrichomonadida</taxon>
        <taxon>Tritrichomonadidae</taxon>
        <taxon>Tritrichomonas</taxon>
    </lineage>
</organism>
<sequence>MEKHDVSTKAAAIPLEILEGKLAQTHVHDRNIRALMRNKEFCELSFRNDQIIFMKEFMLEFQNMSLNNKNLGYIFDLKPNRVSNILRKAKKRKLKNGGQFSLTKEDENWLIQHIIEQSEKDEFLSKKEILFTASDKCGKPLTKGWLQSFLSRNCEKICVAEALPQESNLFDVPQQYLNEYILLLHHYVKNINPELLLKLDEVGISDWEWRKKKKVVISTKMKQEHSLHFKINRSIRHTSLLA</sequence>
<reference evidence="1" key="1">
    <citation type="submission" date="2016-10" db="EMBL/GenBank/DDBJ databases">
        <authorList>
            <person name="Benchimol M."/>
            <person name="Almeida L.G."/>
            <person name="Vasconcelos A.T."/>
            <person name="Perreira-Neves A."/>
            <person name="Rosa I.A."/>
            <person name="Tasca T."/>
            <person name="Bogo M.R."/>
            <person name="de Souza W."/>
        </authorList>
    </citation>
    <scope>NUCLEOTIDE SEQUENCE [LARGE SCALE GENOMIC DNA]</scope>
    <source>
        <strain evidence="1">K</strain>
    </source>
</reference>
<accession>A0A1J4KC05</accession>